<evidence type="ECO:0008006" key="3">
    <source>
        <dbReference type="Google" id="ProtNLM"/>
    </source>
</evidence>
<proteinExistence type="predicted"/>
<sequence length="197" mass="22399">MKVKVHELPGWQAELKVTPQGDTTPTFFQNWVENDTPIYRASQPNYPGDDSVQIFTRNIIKWLKREKKVDVVVSLNHCPLAADSARWFVSEDIDFIHVVTPDFTAPNKYDVHDACKKVYKAAQNNRKCLIYCGYGQGRTGTMVTACEIYTAIKKGESWKTEELIKASTAEEDNQEAMLRMLAQLITPKEPDTQPSQS</sequence>
<reference evidence="1 2" key="1">
    <citation type="submission" date="2024-02" db="EMBL/GenBank/DDBJ databases">
        <title>Identification of pathogenicity and growth-promoting functions of Pseudomonas putida variants.</title>
        <authorList>
            <person name="Sun J."/>
        </authorList>
    </citation>
    <scope>NUCLEOTIDE SEQUENCE [LARGE SCALE GENOMIC DNA]</scope>
    <source>
        <strain evidence="1 2">A04</strain>
    </source>
</reference>
<dbReference type="Proteomes" id="UP001377692">
    <property type="component" value="Unassembled WGS sequence"/>
</dbReference>
<dbReference type="RefSeq" id="WP_339548233.1">
    <property type="nucleotide sequence ID" value="NZ_JBBHLD010000002.1"/>
</dbReference>
<dbReference type="EMBL" id="JBBHLD010000002">
    <property type="protein sequence ID" value="MEJ5903496.1"/>
    <property type="molecule type" value="Genomic_DNA"/>
</dbReference>
<evidence type="ECO:0000313" key="2">
    <source>
        <dbReference type="Proteomes" id="UP001377692"/>
    </source>
</evidence>
<dbReference type="InterPro" id="IPR029021">
    <property type="entry name" value="Prot-tyrosine_phosphatase-like"/>
</dbReference>
<comment type="caution">
    <text evidence="1">The sequence shown here is derived from an EMBL/GenBank/DDBJ whole genome shotgun (WGS) entry which is preliminary data.</text>
</comment>
<keyword evidence="2" id="KW-1185">Reference proteome</keyword>
<name>A0ABU8R0V0_9PSED</name>
<gene>
    <name evidence="1" type="ORF">V7V80_02210</name>
</gene>
<organism evidence="1 2">
    <name type="scientific">Pseudomonas kermanshahensis</name>
    <dbReference type="NCBI Taxonomy" id="2745482"/>
    <lineage>
        <taxon>Bacteria</taxon>
        <taxon>Pseudomonadati</taxon>
        <taxon>Pseudomonadota</taxon>
        <taxon>Gammaproteobacteria</taxon>
        <taxon>Pseudomonadales</taxon>
        <taxon>Pseudomonadaceae</taxon>
        <taxon>Pseudomonas</taxon>
    </lineage>
</organism>
<dbReference type="Pfam" id="PF22785">
    <property type="entry name" value="Tc-R-P"/>
    <property type="match status" value="1"/>
</dbReference>
<dbReference type="SUPFAM" id="SSF52799">
    <property type="entry name" value="(Phosphotyrosine protein) phosphatases II"/>
    <property type="match status" value="1"/>
</dbReference>
<dbReference type="Gene3D" id="3.90.190.10">
    <property type="entry name" value="Protein tyrosine phosphatase superfamily"/>
    <property type="match status" value="1"/>
</dbReference>
<evidence type="ECO:0000313" key="1">
    <source>
        <dbReference type="EMBL" id="MEJ5903496.1"/>
    </source>
</evidence>
<accession>A0ABU8R0V0</accession>
<protein>
    <recommendedName>
        <fullName evidence="3">Tyrosine specific protein phosphatases domain-containing protein</fullName>
    </recommendedName>
</protein>